<reference evidence="5 6" key="1">
    <citation type="submission" date="2018-09" db="EMBL/GenBank/DDBJ databases">
        <authorList>
            <person name="Wang Z."/>
        </authorList>
    </citation>
    <scope>NUCLEOTIDE SEQUENCE [LARGE SCALE GENOMIC DNA]</scope>
    <source>
        <strain evidence="5 6">ALS 81</strain>
    </source>
</reference>
<dbReference type="PANTHER" id="PTHR43280:SF2">
    <property type="entry name" value="HTH-TYPE TRANSCRIPTIONAL REGULATOR EXSA"/>
    <property type="match status" value="1"/>
</dbReference>
<dbReference type="SMART" id="SM00342">
    <property type="entry name" value="HTH_ARAC"/>
    <property type="match status" value="1"/>
</dbReference>
<evidence type="ECO:0000256" key="1">
    <source>
        <dbReference type="ARBA" id="ARBA00023015"/>
    </source>
</evidence>
<dbReference type="Gene3D" id="1.10.10.60">
    <property type="entry name" value="Homeodomain-like"/>
    <property type="match status" value="2"/>
</dbReference>
<dbReference type="InterPro" id="IPR018062">
    <property type="entry name" value="HTH_AraC-typ_CS"/>
</dbReference>
<dbReference type="InterPro" id="IPR018060">
    <property type="entry name" value="HTH_AraC"/>
</dbReference>
<evidence type="ECO:0000256" key="2">
    <source>
        <dbReference type="ARBA" id="ARBA00023125"/>
    </source>
</evidence>
<keyword evidence="1" id="KW-0805">Transcription regulation</keyword>
<dbReference type="AlphaFoldDB" id="A0A420E746"/>
<evidence type="ECO:0000313" key="5">
    <source>
        <dbReference type="EMBL" id="RKF14470.1"/>
    </source>
</evidence>
<keyword evidence="2" id="KW-0238">DNA-binding</keyword>
<evidence type="ECO:0000256" key="3">
    <source>
        <dbReference type="ARBA" id="ARBA00023163"/>
    </source>
</evidence>
<dbReference type="GO" id="GO:0043565">
    <property type="term" value="F:sequence-specific DNA binding"/>
    <property type="evidence" value="ECO:0007669"/>
    <property type="project" value="InterPro"/>
</dbReference>
<name>A0A420E746_9ALTE</name>
<keyword evidence="3" id="KW-0804">Transcription</keyword>
<feature type="domain" description="HTH araC/xylS-type" evidence="4">
    <location>
        <begin position="172"/>
        <end position="274"/>
    </location>
</feature>
<dbReference type="Proteomes" id="UP000286482">
    <property type="component" value="Unassembled WGS sequence"/>
</dbReference>
<dbReference type="SUPFAM" id="SSF46689">
    <property type="entry name" value="Homeodomain-like"/>
    <property type="match status" value="2"/>
</dbReference>
<dbReference type="RefSeq" id="WP_120356281.1">
    <property type="nucleotide sequence ID" value="NZ_RAQO01000009.1"/>
</dbReference>
<dbReference type="PANTHER" id="PTHR43280">
    <property type="entry name" value="ARAC-FAMILY TRANSCRIPTIONAL REGULATOR"/>
    <property type="match status" value="1"/>
</dbReference>
<organism evidence="5 6">
    <name type="scientific">Alginatibacterium sediminis</name>
    <dbReference type="NCBI Taxonomy" id="2164068"/>
    <lineage>
        <taxon>Bacteria</taxon>
        <taxon>Pseudomonadati</taxon>
        <taxon>Pseudomonadota</taxon>
        <taxon>Gammaproteobacteria</taxon>
        <taxon>Alteromonadales</taxon>
        <taxon>Alteromonadaceae</taxon>
        <taxon>Alginatibacterium</taxon>
    </lineage>
</organism>
<protein>
    <submittedName>
        <fullName evidence="5">AraC family transcriptional regulator</fullName>
    </submittedName>
</protein>
<dbReference type="Pfam" id="PF12833">
    <property type="entry name" value="HTH_18"/>
    <property type="match status" value="1"/>
</dbReference>
<keyword evidence="6" id="KW-1185">Reference proteome</keyword>
<dbReference type="PROSITE" id="PS01124">
    <property type="entry name" value="HTH_ARAC_FAMILY_2"/>
    <property type="match status" value="1"/>
</dbReference>
<dbReference type="PROSITE" id="PS00041">
    <property type="entry name" value="HTH_ARAC_FAMILY_1"/>
    <property type="match status" value="1"/>
</dbReference>
<evidence type="ECO:0000313" key="6">
    <source>
        <dbReference type="Proteomes" id="UP000286482"/>
    </source>
</evidence>
<dbReference type="GO" id="GO:0003700">
    <property type="term" value="F:DNA-binding transcription factor activity"/>
    <property type="evidence" value="ECO:0007669"/>
    <property type="project" value="InterPro"/>
</dbReference>
<proteinExistence type="predicted"/>
<gene>
    <name evidence="5" type="ORF">DBZ36_17615</name>
</gene>
<evidence type="ECO:0000259" key="4">
    <source>
        <dbReference type="PROSITE" id="PS01124"/>
    </source>
</evidence>
<dbReference type="InterPro" id="IPR037923">
    <property type="entry name" value="HTH-like"/>
</dbReference>
<accession>A0A420E746</accession>
<dbReference type="OrthoDB" id="9803764at2"/>
<dbReference type="InterPro" id="IPR009057">
    <property type="entry name" value="Homeodomain-like_sf"/>
</dbReference>
<dbReference type="SUPFAM" id="SSF51215">
    <property type="entry name" value="Regulatory protein AraC"/>
    <property type="match status" value="1"/>
</dbReference>
<comment type="caution">
    <text evidence="5">The sequence shown here is derived from an EMBL/GenBank/DDBJ whole genome shotgun (WGS) entry which is preliminary data.</text>
</comment>
<dbReference type="Gene3D" id="2.60.120.280">
    <property type="entry name" value="Regulatory protein AraC"/>
    <property type="match status" value="1"/>
</dbReference>
<dbReference type="EMBL" id="RAQO01000009">
    <property type="protein sequence ID" value="RKF14470.1"/>
    <property type="molecule type" value="Genomic_DNA"/>
</dbReference>
<sequence length="281" mass="32412">MWRDELNIGPRCVERFLTTEALPELQQVGINLAGISVLREEYLVSRKNPQEHLALLTLSGEGQLHVPSGSQLLKTGQLLILPLGQAYSFEIKAAHWRHVWLLLSPKQRWLQIPESAQVKTVESSTGLVSSMQLLLQQQSQPRQNPHIVKSLVDLLQRYLMTMVQTNKPIVEDNPLVAIEQQMRSALHYPWTVQEIARRINVSEPHCYRLFQRYFQMSPKQFLRRLRMEHGAYLLRESGWSLDVIASQLGYQDGFAFSHRFKKYMGLSPAAFRLRSKGKSRG</sequence>